<keyword evidence="7 10" id="KW-0326">Glycosidase</keyword>
<comment type="catalytic activity">
    <reaction evidence="1 10">
        <text>Endohydrolysis of (1-&gt;4)-beta-D-xylosidic linkages in xylans.</text>
        <dbReference type="EC" id="3.2.1.8"/>
    </reaction>
</comment>
<dbReference type="PANTHER" id="PTHR31490">
    <property type="entry name" value="GLYCOSYL HYDROLASE"/>
    <property type="match status" value="1"/>
</dbReference>
<dbReference type="EC" id="3.2.1.8" evidence="10"/>
<accession>A0A1Y2B7Y6</accession>
<dbReference type="SMART" id="SM00633">
    <property type="entry name" value="Glyco_10"/>
    <property type="match status" value="1"/>
</dbReference>
<feature type="signal peptide" evidence="12">
    <location>
        <begin position="1"/>
        <end position="18"/>
    </location>
</feature>
<evidence type="ECO:0000256" key="6">
    <source>
        <dbReference type="ARBA" id="ARBA00023277"/>
    </source>
</evidence>
<evidence type="ECO:0000256" key="1">
    <source>
        <dbReference type="ARBA" id="ARBA00000681"/>
    </source>
</evidence>
<evidence type="ECO:0000256" key="3">
    <source>
        <dbReference type="ARBA" id="ARBA00022651"/>
    </source>
</evidence>
<dbReference type="InterPro" id="IPR044846">
    <property type="entry name" value="GH10"/>
</dbReference>
<dbReference type="Gene3D" id="3.20.20.80">
    <property type="entry name" value="Glycosidases"/>
    <property type="match status" value="1"/>
</dbReference>
<dbReference type="AlphaFoldDB" id="A0A1Y2B7Y6"/>
<evidence type="ECO:0000256" key="12">
    <source>
        <dbReference type="SAM" id="SignalP"/>
    </source>
</evidence>
<keyword evidence="8 10" id="KW-0624">Polysaccharide degradation</keyword>
<evidence type="ECO:0000256" key="7">
    <source>
        <dbReference type="ARBA" id="ARBA00023295"/>
    </source>
</evidence>
<comment type="caution">
    <text evidence="14">The sequence shown here is derived from an EMBL/GenBank/DDBJ whole genome shotgun (WGS) entry which is preliminary data.</text>
</comment>
<protein>
    <recommendedName>
        <fullName evidence="10">Beta-xylanase</fullName>
        <ecNumber evidence="10">3.2.1.8</ecNumber>
    </recommendedName>
</protein>
<dbReference type="SUPFAM" id="SSF51445">
    <property type="entry name" value="(Trans)glycosidases"/>
    <property type="match status" value="1"/>
</dbReference>
<evidence type="ECO:0000256" key="4">
    <source>
        <dbReference type="ARBA" id="ARBA00022729"/>
    </source>
</evidence>
<dbReference type="Proteomes" id="UP000193920">
    <property type="component" value="Unassembled WGS sequence"/>
</dbReference>
<dbReference type="OrthoDB" id="3055998at2759"/>
<evidence type="ECO:0000256" key="8">
    <source>
        <dbReference type="ARBA" id="ARBA00023326"/>
    </source>
</evidence>
<dbReference type="PROSITE" id="PS00591">
    <property type="entry name" value="GH10_1"/>
    <property type="match status" value="1"/>
</dbReference>
<feature type="domain" description="GH10" evidence="13">
    <location>
        <begin position="16"/>
        <end position="330"/>
    </location>
</feature>
<dbReference type="PRINTS" id="PR00134">
    <property type="entry name" value="GLHYDRLASE10"/>
</dbReference>
<dbReference type="Pfam" id="PF00331">
    <property type="entry name" value="Glyco_hydro_10"/>
    <property type="match status" value="1"/>
</dbReference>
<keyword evidence="4 12" id="KW-0732">Signal</keyword>
<organism evidence="14 15">
    <name type="scientific">Neocallimastix californiae</name>
    <dbReference type="NCBI Taxonomy" id="1754190"/>
    <lineage>
        <taxon>Eukaryota</taxon>
        <taxon>Fungi</taxon>
        <taxon>Fungi incertae sedis</taxon>
        <taxon>Chytridiomycota</taxon>
        <taxon>Chytridiomycota incertae sedis</taxon>
        <taxon>Neocallimastigomycetes</taxon>
        <taxon>Neocallimastigales</taxon>
        <taxon>Neocallimastigaceae</taxon>
        <taxon>Neocallimastix</taxon>
    </lineage>
</organism>
<evidence type="ECO:0000256" key="2">
    <source>
        <dbReference type="ARBA" id="ARBA00007495"/>
    </source>
</evidence>
<dbReference type="InterPro" id="IPR031158">
    <property type="entry name" value="GH10_AS"/>
</dbReference>
<comment type="similarity">
    <text evidence="2 10">Belongs to the glycosyl hydrolase 10 (cellulase F) family.</text>
</comment>
<name>A0A1Y2B7Y6_9FUNG</name>
<evidence type="ECO:0000313" key="15">
    <source>
        <dbReference type="Proteomes" id="UP000193920"/>
    </source>
</evidence>
<feature type="active site" description="Nucleophile" evidence="9">
    <location>
        <position position="257"/>
    </location>
</feature>
<dbReference type="EMBL" id="MCOG01000172">
    <property type="protein sequence ID" value="ORY30864.1"/>
    <property type="molecule type" value="Genomic_DNA"/>
</dbReference>
<dbReference type="GO" id="GO:0031176">
    <property type="term" value="F:endo-1,4-beta-xylanase activity"/>
    <property type="evidence" value="ECO:0007669"/>
    <property type="project" value="UniProtKB-EC"/>
</dbReference>
<keyword evidence="5 10" id="KW-0378">Hydrolase</keyword>
<dbReference type="STRING" id="1754190.A0A1Y2B7Y6"/>
<dbReference type="PANTHER" id="PTHR31490:SF88">
    <property type="entry name" value="BETA-XYLANASE"/>
    <property type="match status" value="1"/>
</dbReference>
<feature type="chain" id="PRO_5012169233" description="Beta-xylanase" evidence="12">
    <location>
        <begin position="19"/>
        <end position="368"/>
    </location>
</feature>
<dbReference type="PROSITE" id="PS51760">
    <property type="entry name" value="GH10_2"/>
    <property type="match status" value="1"/>
</dbReference>
<evidence type="ECO:0000256" key="10">
    <source>
        <dbReference type="RuleBase" id="RU361174"/>
    </source>
</evidence>
<dbReference type="InterPro" id="IPR001000">
    <property type="entry name" value="GH10_dom"/>
</dbReference>
<evidence type="ECO:0000256" key="5">
    <source>
        <dbReference type="ARBA" id="ARBA00022801"/>
    </source>
</evidence>
<sequence>MKLSTILGLVTSASAAFADITLREAAKDFMFGVAGNTLYFHNETYVETMNTTFNTMVAEDGCKFSNVQPGRETFNFTDCDVHLAKAEELGMTFRGHCLLWHGFQPGWFFNLKGDDMKQAIIEHITGVLNHYRGKVKIWDVVNEAISDDSTGENGTFEFRNTNIYQEVPDFVDVAFKTAREVDPDVKLYYNDYNNEGLYSKKTNSVYNLVKDMVDRGVPIDGVGLQYHLHTNAYPTYENVIESMRRFGELGLDVQITEIDVNSVHGVSQEVFDLQAKLYGEALRACLDSPYCKGFLIWGVDDPHSWRADGVPLIFDGDYTPKPAYYTLLNVFKEYNENEDSDDEEAVVDDNSNAVEEDSADESDDEKQN</sequence>
<gene>
    <name evidence="14" type="ORF">LY90DRAFT_673749</name>
</gene>
<dbReference type="InterPro" id="IPR017853">
    <property type="entry name" value="GH"/>
</dbReference>
<keyword evidence="15" id="KW-1185">Reference proteome</keyword>
<feature type="compositionally biased region" description="Acidic residues" evidence="11">
    <location>
        <begin position="354"/>
        <end position="368"/>
    </location>
</feature>
<proteinExistence type="inferred from homology"/>
<evidence type="ECO:0000256" key="11">
    <source>
        <dbReference type="SAM" id="MobiDB-lite"/>
    </source>
</evidence>
<reference evidence="14 15" key="1">
    <citation type="submission" date="2016-08" db="EMBL/GenBank/DDBJ databases">
        <title>A Parts List for Fungal Cellulosomes Revealed by Comparative Genomics.</title>
        <authorList>
            <consortium name="DOE Joint Genome Institute"/>
            <person name="Haitjema C.H."/>
            <person name="Gilmore S.P."/>
            <person name="Henske J.K."/>
            <person name="Solomon K.V."/>
            <person name="De Groot R."/>
            <person name="Kuo A."/>
            <person name="Mondo S.J."/>
            <person name="Salamov A.A."/>
            <person name="Labutti K."/>
            <person name="Zhao Z."/>
            <person name="Chiniquy J."/>
            <person name="Barry K."/>
            <person name="Brewer H.M."/>
            <person name="Purvine S.O."/>
            <person name="Wright A.T."/>
            <person name="Boxma B."/>
            <person name="Van Alen T."/>
            <person name="Hackstein J.H."/>
            <person name="Baker S.E."/>
            <person name="Grigoriev I.V."/>
            <person name="O'Malley M.A."/>
        </authorList>
    </citation>
    <scope>NUCLEOTIDE SEQUENCE [LARGE SCALE GENOMIC DNA]</scope>
    <source>
        <strain evidence="14 15">G1</strain>
    </source>
</reference>
<keyword evidence="3 14" id="KW-0858">Xylan degradation</keyword>
<evidence type="ECO:0000256" key="9">
    <source>
        <dbReference type="PROSITE-ProRule" id="PRU10061"/>
    </source>
</evidence>
<evidence type="ECO:0000259" key="13">
    <source>
        <dbReference type="PROSITE" id="PS51760"/>
    </source>
</evidence>
<evidence type="ECO:0000313" key="14">
    <source>
        <dbReference type="EMBL" id="ORY30864.1"/>
    </source>
</evidence>
<dbReference type="GO" id="GO:0045493">
    <property type="term" value="P:xylan catabolic process"/>
    <property type="evidence" value="ECO:0007669"/>
    <property type="project" value="UniProtKB-KW"/>
</dbReference>
<feature type="compositionally biased region" description="Acidic residues" evidence="11">
    <location>
        <begin position="338"/>
        <end position="347"/>
    </location>
</feature>
<keyword evidence="6 10" id="KW-0119">Carbohydrate metabolism</keyword>
<feature type="region of interest" description="Disordered" evidence="11">
    <location>
        <begin position="338"/>
        <end position="368"/>
    </location>
</feature>